<keyword evidence="2" id="KW-1185">Reference proteome</keyword>
<evidence type="ECO:0000313" key="1">
    <source>
        <dbReference type="EMBL" id="GED58397.1"/>
    </source>
</evidence>
<protein>
    <submittedName>
        <fullName evidence="1">Uncharacterized protein</fullName>
    </submittedName>
</protein>
<accession>A0ABQ0T563</accession>
<gene>
    <name evidence="1" type="ORF">BFO01nite_25290</name>
</gene>
<dbReference type="EMBL" id="BJOL01000014">
    <property type="protein sequence ID" value="GED58397.1"/>
    <property type="molecule type" value="Genomic_DNA"/>
</dbReference>
<evidence type="ECO:0000313" key="2">
    <source>
        <dbReference type="Proteomes" id="UP000319498"/>
    </source>
</evidence>
<dbReference type="Proteomes" id="UP000319498">
    <property type="component" value="Unassembled WGS sequence"/>
</dbReference>
<name>A0ABQ0T563_9BACL</name>
<reference evidence="1 2" key="1">
    <citation type="submission" date="2019-06" db="EMBL/GenBank/DDBJ databases">
        <title>Whole genome shotgun sequence of Brevibacillus formosus NBRC 15716.</title>
        <authorList>
            <person name="Hosoyama A."/>
            <person name="Uohara A."/>
            <person name="Ohji S."/>
            <person name="Ichikawa N."/>
        </authorList>
    </citation>
    <scope>NUCLEOTIDE SEQUENCE [LARGE SCALE GENOMIC DNA]</scope>
    <source>
        <strain evidence="1 2">NBRC 15716</strain>
    </source>
</reference>
<proteinExistence type="predicted"/>
<comment type="caution">
    <text evidence="1">The sequence shown here is derived from an EMBL/GenBank/DDBJ whole genome shotgun (WGS) entry which is preliminary data.</text>
</comment>
<sequence length="39" mass="4548">MEKQEAIDLINMLEVLDYEADGEACYYVNVELNTKTTMF</sequence>
<organism evidence="1 2">
    <name type="scientific">Brevibacillus formosus</name>
    <dbReference type="NCBI Taxonomy" id="54913"/>
    <lineage>
        <taxon>Bacteria</taxon>
        <taxon>Bacillati</taxon>
        <taxon>Bacillota</taxon>
        <taxon>Bacilli</taxon>
        <taxon>Bacillales</taxon>
        <taxon>Paenibacillaceae</taxon>
        <taxon>Brevibacillus</taxon>
    </lineage>
</organism>